<keyword evidence="1" id="KW-0472">Membrane</keyword>
<keyword evidence="1" id="KW-1133">Transmembrane helix</keyword>
<feature type="transmembrane region" description="Helical" evidence="1">
    <location>
        <begin position="49"/>
        <end position="70"/>
    </location>
</feature>
<gene>
    <name evidence="2" type="ORF">DC041_0006573</name>
</gene>
<reference evidence="2 3" key="1">
    <citation type="journal article" date="2019" name="PLoS Pathog.">
        <title>Genome sequence of the bovine parasite Schistosoma bovis Tanzania.</title>
        <authorList>
            <person name="Oey H."/>
            <person name="Zakrzewski M."/>
            <person name="Gobert G."/>
            <person name="Gravermann K."/>
            <person name="Stoye J."/>
            <person name="Jones M."/>
            <person name="Mcmanus D."/>
            <person name="Krause L."/>
        </authorList>
    </citation>
    <scope>NUCLEOTIDE SEQUENCE [LARGE SCALE GENOMIC DNA]</scope>
    <source>
        <strain evidence="2 3">TAN1997</strain>
    </source>
</reference>
<feature type="non-terminal residue" evidence="2">
    <location>
        <position position="1"/>
    </location>
</feature>
<dbReference type="Proteomes" id="UP000290809">
    <property type="component" value="Unassembled WGS sequence"/>
</dbReference>
<keyword evidence="3" id="KW-1185">Reference proteome</keyword>
<dbReference type="AlphaFoldDB" id="A0A430QB16"/>
<sequence length="103" mass="12071">FLVDKLDQRNFLIASNDDYFYDEVEKIHKYNNTELNEAIAACKQKVRGILFTLFYTVWSSMYSGVLAIIVDNCNLTRLEMDPFIREVSNLAIRIIKYVIILII</sequence>
<accession>A0A430QB16</accession>
<proteinExistence type="predicted"/>
<comment type="caution">
    <text evidence="2">The sequence shown here is derived from an EMBL/GenBank/DDBJ whole genome shotgun (WGS) entry which is preliminary data.</text>
</comment>
<evidence type="ECO:0000313" key="2">
    <source>
        <dbReference type="EMBL" id="RTG84891.1"/>
    </source>
</evidence>
<keyword evidence="1" id="KW-0812">Transmembrane</keyword>
<evidence type="ECO:0000313" key="3">
    <source>
        <dbReference type="Proteomes" id="UP000290809"/>
    </source>
</evidence>
<evidence type="ECO:0000256" key="1">
    <source>
        <dbReference type="SAM" id="Phobius"/>
    </source>
</evidence>
<dbReference type="STRING" id="6184.A0A430QB16"/>
<organism evidence="2 3">
    <name type="scientific">Schistosoma bovis</name>
    <name type="common">Blood fluke</name>
    <dbReference type="NCBI Taxonomy" id="6184"/>
    <lineage>
        <taxon>Eukaryota</taxon>
        <taxon>Metazoa</taxon>
        <taxon>Spiralia</taxon>
        <taxon>Lophotrochozoa</taxon>
        <taxon>Platyhelminthes</taxon>
        <taxon>Trematoda</taxon>
        <taxon>Digenea</taxon>
        <taxon>Strigeidida</taxon>
        <taxon>Schistosomatoidea</taxon>
        <taxon>Schistosomatidae</taxon>
        <taxon>Schistosoma</taxon>
    </lineage>
</organism>
<name>A0A430QB16_SCHBO</name>
<dbReference type="EMBL" id="QMKO01002079">
    <property type="protein sequence ID" value="RTG84891.1"/>
    <property type="molecule type" value="Genomic_DNA"/>
</dbReference>
<protein>
    <submittedName>
        <fullName evidence="2">Uncharacterized protein</fullName>
    </submittedName>
</protein>